<feature type="compositionally biased region" description="Low complexity" evidence="1">
    <location>
        <begin position="491"/>
        <end position="529"/>
    </location>
</feature>
<keyword evidence="3" id="KW-1185">Reference proteome</keyword>
<feature type="region of interest" description="Disordered" evidence="1">
    <location>
        <begin position="461"/>
        <end position="529"/>
    </location>
</feature>
<dbReference type="PANTHER" id="PTHR39420:SF2">
    <property type="entry name" value="HYDROLASE"/>
    <property type="match status" value="1"/>
</dbReference>
<dbReference type="NCBIfam" id="TIGR03624">
    <property type="entry name" value="putative hydrolase"/>
    <property type="match status" value="1"/>
</dbReference>
<feature type="compositionally biased region" description="Gly residues" evidence="1">
    <location>
        <begin position="22"/>
        <end position="49"/>
    </location>
</feature>
<evidence type="ECO:0000313" key="2">
    <source>
        <dbReference type="EMBL" id="GAA3621067.1"/>
    </source>
</evidence>
<dbReference type="PANTHER" id="PTHR39420">
    <property type="match status" value="1"/>
</dbReference>
<evidence type="ECO:0000313" key="3">
    <source>
        <dbReference type="Proteomes" id="UP001501490"/>
    </source>
</evidence>
<organism evidence="2 3">
    <name type="scientific">Microlunatus ginsengisoli</name>
    <dbReference type="NCBI Taxonomy" id="363863"/>
    <lineage>
        <taxon>Bacteria</taxon>
        <taxon>Bacillati</taxon>
        <taxon>Actinomycetota</taxon>
        <taxon>Actinomycetes</taxon>
        <taxon>Propionibacteriales</taxon>
        <taxon>Propionibacteriaceae</taxon>
        <taxon>Microlunatus</taxon>
    </lineage>
</organism>
<sequence>MADERPLEPTGDPDEPDKSGDQPGGQSGGDQAGGKSGGDQAGGKSGGDQGQPPNPLEALLRSLGSGQTGDMNALMQQLQSTFATMFPGMAMPGAGGSGAGSGFFGRGLADPAAASSGVNWELTRDTARKTVASLGPDPSPNAAQQRALTEAVSLAEVWLDSATSLPRVSAGVAAWSRAEWVEKTLPVWKRLVEPVASSIADAMEGALASGGEDDAAAMAGMAGLEQMLRPMLRSSGATMFGFQLGQGLGKLATEVVGATDIGLPLNQPGHVALLPTNITAFGEGLDQSDTDVTLYLALRECARQRLFAHAGWLREQVLTLVEEYARGITIDTSALEEAVGQLDPSNLEELGEKLQGGLFEPQKSPAQLATLERLETMLALVEGWVDDVVTQASAPWMPAAGALAETVRRARATGGPAEETFATLVGLELRPRRLRDAANLWAAVRDARGADGRDEVWSHPDLIPGTADLDDPLGYVGAGDSSETSGDDFDAALARLLDDASPGSDESGPADDSGPDSDSGPESGASPQA</sequence>
<dbReference type="InterPro" id="IPR042271">
    <property type="entry name" value="Zinicin_2_N"/>
</dbReference>
<keyword evidence="2" id="KW-0482">Metalloprotease</keyword>
<dbReference type="Gene3D" id="1.20.150.30">
    <property type="entry name" value="Zincin-like metallopeptidase, N-terminal domain"/>
    <property type="match status" value="1"/>
</dbReference>
<reference evidence="3" key="1">
    <citation type="journal article" date="2019" name="Int. J. Syst. Evol. Microbiol.">
        <title>The Global Catalogue of Microorganisms (GCM) 10K type strain sequencing project: providing services to taxonomists for standard genome sequencing and annotation.</title>
        <authorList>
            <consortium name="The Broad Institute Genomics Platform"/>
            <consortium name="The Broad Institute Genome Sequencing Center for Infectious Disease"/>
            <person name="Wu L."/>
            <person name="Ma J."/>
        </authorList>
    </citation>
    <scope>NUCLEOTIDE SEQUENCE [LARGE SCALE GENOMIC DNA]</scope>
    <source>
        <strain evidence="3">JCM 16929</strain>
    </source>
</reference>
<name>A0ABP6ZZ98_9ACTN</name>
<dbReference type="GO" id="GO:0008237">
    <property type="term" value="F:metallopeptidase activity"/>
    <property type="evidence" value="ECO:0007669"/>
    <property type="project" value="UniProtKB-KW"/>
</dbReference>
<feature type="region of interest" description="Disordered" evidence="1">
    <location>
        <begin position="1"/>
        <end position="69"/>
    </location>
</feature>
<dbReference type="SUPFAM" id="SSF55486">
    <property type="entry name" value="Metalloproteases ('zincins'), catalytic domain"/>
    <property type="match status" value="1"/>
</dbReference>
<gene>
    <name evidence="2" type="ORF">GCM10022236_24170</name>
</gene>
<dbReference type="InterPro" id="IPR018766">
    <property type="entry name" value="Zinicin_2"/>
</dbReference>
<keyword evidence="2" id="KW-0645">Protease</keyword>
<dbReference type="Proteomes" id="UP001501490">
    <property type="component" value="Unassembled WGS sequence"/>
</dbReference>
<keyword evidence="2" id="KW-0378">Hydrolase</keyword>
<comment type="caution">
    <text evidence="2">The sequence shown here is derived from an EMBL/GenBank/DDBJ whole genome shotgun (WGS) entry which is preliminary data.</text>
</comment>
<dbReference type="Pfam" id="PF10103">
    <property type="entry name" value="Zincin_2"/>
    <property type="match status" value="1"/>
</dbReference>
<proteinExistence type="predicted"/>
<accession>A0ABP6ZZ98</accession>
<dbReference type="EMBL" id="BAABAB010000016">
    <property type="protein sequence ID" value="GAA3621067.1"/>
    <property type="molecule type" value="Genomic_DNA"/>
</dbReference>
<evidence type="ECO:0000256" key="1">
    <source>
        <dbReference type="SAM" id="MobiDB-lite"/>
    </source>
</evidence>
<protein>
    <submittedName>
        <fullName evidence="2">Zinc-dependent metalloprotease</fullName>
    </submittedName>
</protein>